<sequence length="615" mass="69617">MKRIKSIMHKYRLAFIAGIVSIGFICGGCEDYLDRAPEASISDTDVFGSFVSFQGYVEEMYDCIVDIHKVLGGNQYYNFSSSDEVLSNVPIVWDDGNYWNQGTFLYGASPRMDYSGNLTRMRVWPFAWYAIRKANLGLSKLDLLTNVDPEARNIIEGQCLFFRAYFHFELMRWYGGLPYVDEVLSSSEELKLPRLTYRETAMKVAKDFEAAAALLPLKWDDTGVGKATLGNNSQRITKIHALSLLGKNLLYAGSPMMNESSTGSNTYDAELCKRAADTFAEVIRICNESGAYQLQSWETWTNNFWVWSPGNRERPGGTEVIMNPTIIIPNFVRFTTNRTSNPVQFGAGNNRVEVPTHNYIKNYGMANGLPIDDPQSGYDPNAPWTGREPRFYIDIVYDGVRLVDNASVAAAKENEFAQLSNSGRHRNGTPASNGVAGSVTGYFYRKWTPKGNNPWDNRWGNFQSYHPIMRLADVYLMYAEAALHGYGSPTAKSPVIGLTAVDAVNTIRNRAQLPNLANKFTASKEAFMNEIIRERAVELAFEGHRFFDLRRWNIAGNQEYLQKTAIDFDRGPDGKPINLRERVVVTRVFEKKHNWLPFQLGDTRLYEGFTQNPGW</sequence>
<dbReference type="AlphaFoldDB" id="A0A7C9BD10"/>
<keyword evidence="5" id="KW-0998">Cell outer membrane</keyword>
<organism evidence="8 9">
    <name type="scientific">Salmonirosea aquatica</name>
    <dbReference type="NCBI Taxonomy" id="2654236"/>
    <lineage>
        <taxon>Bacteria</taxon>
        <taxon>Pseudomonadati</taxon>
        <taxon>Bacteroidota</taxon>
        <taxon>Cytophagia</taxon>
        <taxon>Cytophagales</taxon>
        <taxon>Spirosomataceae</taxon>
        <taxon>Salmonirosea</taxon>
    </lineage>
</organism>
<evidence type="ECO:0000259" key="7">
    <source>
        <dbReference type="Pfam" id="PF14322"/>
    </source>
</evidence>
<dbReference type="Proteomes" id="UP000479293">
    <property type="component" value="Unassembled WGS sequence"/>
</dbReference>
<evidence type="ECO:0000256" key="1">
    <source>
        <dbReference type="ARBA" id="ARBA00004442"/>
    </source>
</evidence>
<evidence type="ECO:0000256" key="5">
    <source>
        <dbReference type="ARBA" id="ARBA00023237"/>
    </source>
</evidence>
<dbReference type="InterPro" id="IPR012944">
    <property type="entry name" value="SusD_RagB_dom"/>
</dbReference>
<feature type="domain" description="RagB/SusD" evidence="6">
    <location>
        <begin position="353"/>
        <end position="615"/>
    </location>
</feature>
<accession>A0A7C9BD10</accession>
<dbReference type="EMBL" id="WHLY01000001">
    <property type="protein sequence ID" value="MPR31901.1"/>
    <property type="molecule type" value="Genomic_DNA"/>
</dbReference>
<dbReference type="Gene3D" id="1.25.40.390">
    <property type="match status" value="1"/>
</dbReference>
<feature type="domain" description="SusD-like N-terminal" evidence="7">
    <location>
        <begin position="31"/>
        <end position="222"/>
    </location>
</feature>
<dbReference type="Pfam" id="PF14322">
    <property type="entry name" value="SusD-like_3"/>
    <property type="match status" value="1"/>
</dbReference>
<keyword evidence="3" id="KW-0732">Signal</keyword>
<comment type="caution">
    <text evidence="8">The sequence shown here is derived from an EMBL/GenBank/DDBJ whole genome shotgun (WGS) entry which is preliminary data.</text>
</comment>
<name>A0A7C9BD10_9BACT</name>
<dbReference type="InterPro" id="IPR033985">
    <property type="entry name" value="SusD-like_N"/>
</dbReference>
<proteinExistence type="inferred from homology"/>
<evidence type="ECO:0000259" key="6">
    <source>
        <dbReference type="Pfam" id="PF07980"/>
    </source>
</evidence>
<dbReference type="RefSeq" id="WP_152755977.1">
    <property type="nucleotide sequence ID" value="NZ_WHLY01000001.1"/>
</dbReference>
<reference evidence="8 9" key="1">
    <citation type="submission" date="2019-10" db="EMBL/GenBank/DDBJ databases">
        <title>Draft Genome Sequence of Cytophagaceae sp. SJW1-29.</title>
        <authorList>
            <person name="Choi A."/>
        </authorList>
    </citation>
    <scope>NUCLEOTIDE SEQUENCE [LARGE SCALE GENOMIC DNA]</scope>
    <source>
        <strain evidence="8 9">SJW1-29</strain>
    </source>
</reference>
<comment type="similarity">
    <text evidence="2">Belongs to the SusD family.</text>
</comment>
<dbReference type="Pfam" id="PF07980">
    <property type="entry name" value="SusD_RagB"/>
    <property type="match status" value="1"/>
</dbReference>
<gene>
    <name evidence="8" type="ORF">GBK04_00695</name>
</gene>
<keyword evidence="4" id="KW-0472">Membrane</keyword>
<evidence type="ECO:0000256" key="4">
    <source>
        <dbReference type="ARBA" id="ARBA00023136"/>
    </source>
</evidence>
<evidence type="ECO:0000313" key="8">
    <source>
        <dbReference type="EMBL" id="MPR31901.1"/>
    </source>
</evidence>
<evidence type="ECO:0000313" key="9">
    <source>
        <dbReference type="Proteomes" id="UP000479293"/>
    </source>
</evidence>
<comment type="subcellular location">
    <subcellularLocation>
        <location evidence="1">Cell outer membrane</location>
    </subcellularLocation>
</comment>
<evidence type="ECO:0000256" key="3">
    <source>
        <dbReference type="ARBA" id="ARBA00022729"/>
    </source>
</evidence>
<dbReference type="InterPro" id="IPR011990">
    <property type="entry name" value="TPR-like_helical_dom_sf"/>
</dbReference>
<protein>
    <submittedName>
        <fullName evidence="8">RagB/SusD family nutrient uptake outer membrane protein</fullName>
    </submittedName>
</protein>
<evidence type="ECO:0000256" key="2">
    <source>
        <dbReference type="ARBA" id="ARBA00006275"/>
    </source>
</evidence>
<keyword evidence="9" id="KW-1185">Reference proteome</keyword>
<dbReference type="SUPFAM" id="SSF48452">
    <property type="entry name" value="TPR-like"/>
    <property type="match status" value="1"/>
</dbReference>
<dbReference type="GO" id="GO:0009279">
    <property type="term" value="C:cell outer membrane"/>
    <property type="evidence" value="ECO:0007669"/>
    <property type="project" value="UniProtKB-SubCell"/>
</dbReference>